<evidence type="ECO:0000256" key="5">
    <source>
        <dbReference type="ARBA" id="ARBA00022741"/>
    </source>
</evidence>
<dbReference type="AlphaFoldDB" id="A0A1M5LL60"/>
<dbReference type="InterPro" id="IPR052038">
    <property type="entry name" value="Type-VII_TA_antitoxin"/>
</dbReference>
<keyword evidence="4" id="KW-0479">Metal-binding</keyword>
<evidence type="ECO:0000256" key="3">
    <source>
        <dbReference type="ARBA" id="ARBA00022695"/>
    </source>
</evidence>
<accession>A0A1M5LL60</accession>
<evidence type="ECO:0000256" key="4">
    <source>
        <dbReference type="ARBA" id="ARBA00022723"/>
    </source>
</evidence>
<dbReference type="PANTHER" id="PTHR33571">
    <property type="entry name" value="SSL8005 PROTEIN"/>
    <property type="match status" value="1"/>
</dbReference>
<evidence type="ECO:0000259" key="8">
    <source>
        <dbReference type="Pfam" id="PF18765"/>
    </source>
</evidence>
<keyword evidence="10" id="KW-1185">Reference proteome</keyword>
<dbReference type="RefSeq" id="WP_073019747.1">
    <property type="nucleotide sequence ID" value="NZ_FQWF01000008.1"/>
</dbReference>
<keyword evidence="3" id="KW-0548">Nucleotidyltransferase</keyword>
<dbReference type="GO" id="GO:0046872">
    <property type="term" value="F:metal ion binding"/>
    <property type="evidence" value="ECO:0007669"/>
    <property type="project" value="UniProtKB-KW"/>
</dbReference>
<protein>
    <recommendedName>
        <fullName evidence="8">Polymerase beta nucleotidyltransferase domain-containing protein</fullName>
    </recommendedName>
</protein>
<name>A0A1M5LL60_9FLAO</name>
<dbReference type="OrthoDB" id="9793933at2"/>
<dbReference type="STRING" id="229205.SAMN05444372_108117"/>
<evidence type="ECO:0000256" key="7">
    <source>
        <dbReference type="ARBA" id="ARBA00022842"/>
    </source>
</evidence>
<dbReference type="SUPFAM" id="SSF81301">
    <property type="entry name" value="Nucleotidyltransferase"/>
    <property type="match status" value="1"/>
</dbReference>
<dbReference type="Gene3D" id="3.30.460.10">
    <property type="entry name" value="Beta Polymerase, domain 2"/>
    <property type="match status" value="1"/>
</dbReference>
<keyword evidence="5" id="KW-0547">Nucleotide-binding</keyword>
<dbReference type="GO" id="GO:0005524">
    <property type="term" value="F:ATP binding"/>
    <property type="evidence" value="ECO:0007669"/>
    <property type="project" value="UniProtKB-KW"/>
</dbReference>
<dbReference type="InterPro" id="IPR041633">
    <property type="entry name" value="Polbeta"/>
</dbReference>
<dbReference type="EMBL" id="FQWF01000008">
    <property type="protein sequence ID" value="SHG65791.1"/>
    <property type="molecule type" value="Genomic_DNA"/>
</dbReference>
<sequence length="99" mass="11873">MKIIEKNKAKLNALCEQHHVKQLFLFGSILTDKFNDESDIDMLIQFSSVYLKEYFDNYMDFKEKIEILLNRNVDLVENQAIKNPIFRRIVDREKQLIYG</sequence>
<evidence type="ECO:0000313" key="10">
    <source>
        <dbReference type="Proteomes" id="UP000184020"/>
    </source>
</evidence>
<dbReference type="PANTHER" id="PTHR33571:SF12">
    <property type="entry name" value="BSL3053 PROTEIN"/>
    <property type="match status" value="1"/>
</dbReference>
<dbReference type="InterPro" id="IPR043519">
    <property type="entry name" value="NT_sf"/>
</dbReference>
<comment type="cofactor">
    <cofactor evidence="1">
        <name>Mg(2+)</name>
        <dbReference type="ChEBI" id="CHEBI:18420"/>
    </cofactor>
</comment>
<gene>
    <name evidence="9" type="ORF">SAMN05444372_108117</name>
</gene>
<reference evidence="10" key="1">
    <citation type="submission" date="2016-11" db="EMBL/GenBank/DDBJ databases">
        <authorList>
            <person name="Varghese N."/>
            <person name="Submissions S."/>
        </authorList>
    </citation>
    <scope>NUCLEOTIDE SEQUENCE [LARGE SCALE GENOMIC DNA]</scope>
    <source>
        <strain evidence="10">DSM 17659</strain>
    </source>
</reference>
<dbReference type="Proteomes" id="UP000184020">
    <property type="component" value="Unassembled WGS sequence"/>
</dbReference>
<proteinExistence type="predicted"/>
<dbReference type="CDD" id="cd05403">
    <property type="entry name" value="NT_KNTase_like"/>
    <property type="match status" value="1"/>
</dbReference>
<evidence type="ECO:0000256" key="6">
    <source>
        <dbReference type="ARBA" id="ARBA00022840"/>
    </source>
</evidence>
<dbReference type="Pfam" id="PF18765">
    <property type="entry name" value="Polbeta"/>
    <property type="match status" value="1"/>
</dbReference>
<evidence type="ECO:0000256" key="2">
    <source>
        <dbReference type="ARBA" id="ARBA00022679"/>
    </source>
</evidence>
<keyword evidence="7" id="KW-0460">Magnesium</keyword>
<organism evidence="9 10">
    <name type="scientific">Flavobacterium micromati</name>
    <dbReference type="NCBI Taxonomy" id="229205"/>
    <lineage>
        <taxon>Bacteria</taxon>
        <taxon>Pseudomonadati</taxon>
        <taxon>Bacteroidota</taxon>
        <taxon>Flavobacteriia</taxon>
        <taxon>Flavobacteriales</taxon>
        <taxon>Flavobacteriaceae</taxon>
        <taxon>Flavobacterium</taxon>
    </lineage>
</organism>
<keyword evidence="2" id="KW-0808">Transferase</keyword>
<dbReference type="GO" id="GO:0016779">
    <property type="term" value="F:nucleotidyltransferase activity"/>
    <property type="evidence" value="ECO:0007669"/>
    <property type="project" value="UniProtKB-KW"/>
</dbReference>
<evidence type="ECO:0000256" key="1">
    <source>
        <dbReference type="ARBA" id="ARBA00001946"/>
    </source>
</evidence>
<feature type="domain" description="Polymerase beta nucleotidyltransferase" evidence="8">
    <location>
        <begin position="10"/>
        <end position="98"/>
    </location>
</feature>
<keyword evidence="6" id="KW-0067">ATP-binding</keyword>
<evidence type="ECO:0000313" key="9">
    <source>
        <dbReference type="EMBL" id="SHG65791.1"/>
    </source>
</evidence>